<dbReference type="AlphaFoldDB" id="A0A7M4D4P9"/>
<dbReference type="InterPro" id="IPR011990">
    <property type="entry name" value="TPR-like_helical_dom_sf"/>
</dbReference>
<dbReference type="Gene3D" id="1.25.40.10">
    <property type="entry name" value="Tetratricopeptide repeat domain"/>
    <property type="match status" value="2"/>
</dbReference>
<dbReference type="RefSeq" id="WP_156195369.1">
    <property type="nucleotide sequence ID" value="NZ_QTZN02000013.1"/>
</dbReference>
<evidence type="ECO:0000256" key="3">
    <source>
        <dbReference type="SAM" id="SignalP"/>
    </source>
</evidence>
<evidence type="ECO:0000256" key="2">
    <source>
        <dbReference type="SAM" id="Phobius"/>
    </source>
</evidence>
<dbReference type="EMBL" id="WOTW01000013">
    <property type="protein sequence ID" value="MUP37628.1"/>
    <property type="molecule type" value="Genomic_DNA"/>
</dbReference>
<feature type="repeat" description="TPR" evidence="1">
    <location>
        <begin position="199"/>
        <end position="232"/>
    </location>
</feature>
<dbReference type="Proteomes" id="UP000462449">
    <property type="component" value="Unassembled WGS sequence"/>
</dbReference>
<feature type="repeat" description="TPR" evidence="1">
    <location>
        <begin position="159"/>
        <end position="192"/>
    </location>
</feature>
<feature type="signal peptide" evidence="3">
    <location>
        <begin position="1"/>
        <end position="20"/>
    </location>
</feature>
<protein>
    <submittedName>
        <fullName evidence="5">Tetratricopeptide repeat protein</fullName>
    </submittedName>
</protein>
<reference evidence="6 7" key="1">
    <citation type="submission" date="2019-11" db="EMBL/GenBank/DDBJ databases">
        <title>Draft genome sequence of Labilibaculum sp. strain SYP isolated from Black Sea.</title>
        <authorList>
            <person name="Yadav S."/>
            <person name="Villanueva L."/>
        </authorList>
    </citation>
    <scope>NUCLEOTIDE SEQUENCE [LARGE SCALE GENOMIC DNA]</scope>
    <source>
        <strain evidence="6 7">44</strain>
    </source>
</reference>
<dbReference type="InterPro" id="IPR050640">
    <property type="entry name" value="Bact_2-comp_sensor_kinase"/>
</dbReference>
<dbReference type="InterPro" id="IPR036890">
    <property type="entry name" value="HATPase_C_sf"/>
</dbReference>
<keyword evidence="7" id="KW-1185">Reference proteome</keyword>
<dbReference type="Pfam" id="PF13424">
    <property type="entry name" value="TPR_12"/>
    <property type="match status" value="2"/>
</dbReference>
<evidence type="ECO:0000256" key="1">
    <source>
        <dbReference type="PROSITE-ProRule" id="PRU00339"/>
    </source>
</evidence>
<dbReference type="PANTHER" id="PTHR34220">
    <property type="entry name" value="SENSOR HISTIDINE KINASE YPDA"/>
    <property type="match status" value="1"/>
</dbReference>
<keyword evidence="2" id="KW-1133">Transmembrane helix</keyword>
<evidence type="ECO:0000313" key="8">
    <source>
        <dbReference type="Proteomes" id="UP000462449"/>
    </source>
</evidence>
<keyword evidence="1" id="KW-0802">TPR repeat</keyword>
<dbReference type="SMART" id="SM00028">
    <property type="entry name" value="TPR"/>
    <property type="match status" value="6"/>
</dbReference>
<dbReference type="SUPFAM" id="SSF48452">
    <property type="entry name" value="TPR-like"/>
    <property type="match status" value="2"/>
</dbReference>
<evidence type="ECO:0000313" key="7">
    <source>
        <dbReference type="Proteomes" id="UP000285951"/>
    </source>
</evidence>
<dbReference type="PANTHER" id="PTHR34220:SF7">
    <property type="entry name" value="SENSOR HISTIDINE KINASE YPDA"/>
    <property type="match status" value="1"/>
</dbReference>
<dbReference type="GO" id="GO:0000155">
    <property type="term" value="F:phosphorelay sensor kinase activity"/>
    <property type="evidence" value="ECO:0007669"/>
    <property type="project" value="InterPro"/>
</dbReference>
<evidence type="ECO:0000313" key="5">
    <source>
        <dbReference type="EMBL" id="MUP37628.1"/>
    </source>
</evidence>
<proteinExistence type="predicted"/>
<feature type="repeat" description="TPR" evidence="1">
    <location>
        <begin position="119"/>
        <end position="152"/>
    </location>
</feature>
<dbReference type="PROSITE" id="PS50005">
    <property type="entry name" value="TPR"/>
    <property type="match status" value="3"/>
</dbReference>
<keyword evidence="2" id="KW-0472">Membrane</keyword>
<keyword evidence="2" id="KW-0812">Transmembrane</keyword>
<dbReference type="Gene3D" id="3.30.565.10">
    <property type="entry name" value="Histidine kinase-like ATPase, C-terminal domain"/>
    <property type="match status" value="1"/>
</dbReference>
<dbReference type="Pfam" id="PF06580">
    <property type="entry name" value="His_kinase"/>
    <property type="match status" value="1"/>
</dbReference>
<comment type="caution">
    <text evidence="5">The sequence shown here is derived from an EMBL/GenBank/DDBJ whole genome shotgun (WGS) entry which is preliminary data.</text>
</comment>
<feature type="domain" description="Signal transduction histidine kinase internal region" evidence="4">
    <location>
        <begin position="432"/>
        <end position="509"/>
    </location>
</feature>
<keyword evidence="3" id="KW-0732">Signal</keyword>
<sequence length="642" mass="73878">MKRLILLSLICCILPSNLFSSNFFTTDETRKVQSQSEIQVISILNKAEKLRDSSYNQSVKIGKQALVLALETNNSNILASTYKSLGETYLRQGVFDSSEYYYREAIAQYKIVGDSLNIGKITGNIGILYRRTRKFNEALKQYYEALNIYKAVDYKDGTASVYLNIGGLHQTLGDFDRALDFYKYAQQIYEKLGNRKKLINIFINMGSLYSELKNPDQALSYRLRALDLNEETGNTQLKSTILLNIGESYFATNQPVKALGYLDQCEKLRIQLNDHWGMSKVFILKALAYEKINKNIKAEAYFKKSIQACIENQLFDDLKESYFFYSQFLEKRNHPKEAINYLKKYHFINDSLIAVFQNKAVKELTAKYESEQKEKELELLTQKSQIQNLEIGKKNSWIIILIIAMILGAVAIMVSLRINRLRADHKILNLRQKVLLTQMNPHFLFNSLTAIQSFILDKKNEEANNYLSRLASLVRGILENSREEFVPLRTELNTLKDYIGLQKLRFENEINYSFEIDQNIDQDQVLVPPMLAQPFVENALIHGMLRNNPHAKIQVKVSLSKNMDSVQFQIKDNGIGINEAKKSRTNTNHKSIATSIALDRVKIYNFKSAKKMNFEISDLKNNDPNQSGTQVTYSIPLHICES</sequence>
<dbReference type="OrthoDB" id="9809908at2"/>
<dbReference type="SUPFAM" id="SSF55874">
    <property type="entry name" value="ATPase domain of HSP90 chaperone/DNA topoisomerase II/histidine kinase"/>
    <property type="match status" value="1"/>
</dbReference>
<gene>
    <name evidence="6" type="ORF">DWB62_007345</name>
    <name evidence="5" type="ORF">GNY23_07345</name>
</gene>
<evidence type="ECO:0000313" key="6">
    <source>
        <dbReference type="EMBL" id="MVB06833.1"/>
    </source>
</evidence>
<reference evidence="5 8" key="2">
    <citation type="submission" date="2019-12" db="EMBL/GenBank/DDBJ databases">
        <title>Draft genome sequence of Labilibaculum sp. strain 44 isolated from deep waters of Black Sea.</title>
        <authorList>
            <person name="Yadav S."/>
            <person name="Villanueva L."/>
        </authorList>
    </citation>
    <scope>NUCLEOTIDE SEQUENCE [LARGE SCALE GENOMIC DNA]</scope>
    <source>
        <strain evidence="5 8">44</strain>
    </source>
</reference>
<dbReference type="Proteomes" id="UP000285951">
    <property type="component" value="Unassembled WGS sequence"/>
</dbReference>
<feature type="transmembrane region" description="Helical" evidence="2">
    <location>
        <begin position="397"/>
        <end position="416"/>
    </location>
</feature>
<organism evidence="5 8">
    <name type="scientific">Labilibaculum euxinus</name>
    <dbReference type="NCBI Taxonomy" id="2686357"/>
    <lineage>
        <taxon>Bacteria</taxon>
        <taxon>Pseudomonadati</taxon>
        <taxon>Bacteroidota</taxon>
        <taxon>Bacteroidia</taxon>
        <taxon>Marinilabiliales</taxon>
        <taxon>Marinifilaceae</taxon>
        <taxon>Labilibaculum</taxon>
    </lineage>
</organism>
<dbReference type="InterPro" id="IPR010559">
    <property type="entry name" value="Sig_transdc_His_kin_internal"/>
</dbReference>
<dbReference type="GO" id="GO:0016020">
    <property type="term" value="C:membrane"/>
    <property type="evidence" value="ECO:0007669"/>
    <property type="project" value="InterPro"/>
</dbReference>
<feature type="chain" id="PRO_5029611945" evidence="3">
    <location>
        <begin position="21"/>
        <end position="642"/>
    </location>
</feature>
<name>A0A7M4D4P9_9BACT</name>
<dbReference type="EMBL" id="QTZN02000013">
    <property type="protein sequence ID" value="MVB06833.1"/>
    <property type="molecule type" value="Genomic_DNA"/>
</dbReference>
<dbReference type="InterPro" id="IPR019734">
    <property type="entry name" value="TPR_rpt"/>
</dbReference>
<evidence type="ECO:0000259" key="4">
    <source>
        <dbReference type="Pfam" id="PF06580"/>
    </source>
</evidence>
<accession>A0A7M4D4P9</accession>